<feature type="domain" description="EamA" evidence="2">
    <location>
        <begin position="144"/>
        <end position="272"/>
    </location>
</feature>
<feature type="transmembrane region" description="Helical" evidence="1">
    <location>
        <begin position="228"/>
        <end position="250"/>
    </location>
</feature>
<evidence type="ECO:0000313" key="3">
    <source>
        <dbReference type="EMBL" id="GGJ88269.1"/>
    </source>
</evidence>
<keyword evidence="1" id="KW-1133">Transmembrane helix</keyword>
<name>A0A917UVF6_9DEIO</name>
<evidence type="ECO:0000313" key="4">
    <source>
        <dbReference type="Proteomes" id="UP000635726"/>
    </source>
</evidence>
<dbReference type="PANTHER" id="PTHR22911:SF137">
    <property type="entry name" value="SOLUTE CARRIER FAMILY 35 MEMBER G2-RELATED"/>
    <property type="match status" value="1"/>
</dbReference>
<reference evidence="3" key="1">
    <citation type="journal article" date="2014" name="Int. J. Syst. Evol. Microbiol.">
        <title>Complete genome sequence of Corynebacterium casei LMG S-19264T (=DSM 44701T), isolated from a smear-ripened cheese.</title>
        <authorList>
            <consortium name="US DOE Joint Genome Institute (JGI-PGF)"/>
            <person name="Walter F."/>
            <person name="Albersmeier A."/>
            <person name="Kalinowski J."/>
            <person name="Ruckert C."/>
        </authorList>
    </citation>
    <scope>NUCLEOTIDE SEQUENCE</scope>
    <source>
        <strain evidence="3">JCM 14371</strain>
    </source>
</reference>
<feature type="domain" description="EamA" evidence="2">
    <location>
        <begin position="6"/>
        <end position="134"/>
    </location>
</feature>
<evidence type="ECO:0000256" key="1">
    <source>
        <dbReference type="SAM" id="Phobius"/>
    </source>
</evidence>
<feature type="transmembrane region" description="Helical" evidence="1">
    <location>
        <begin position="147"/>
        <end position="166"/>
    </location>
</feature>
<feature type="transmembrane region" description="Helical" evidence="1">
    <location>
        <begin position="32"/>
        <end position="52"/>
    </location>
</feature>
<reference evidence="3" key="2">
    <citation type="submission" date="2020-09" db="EMBL/GenBank/DDBJ databases">
        <authorList>
            <person name="Sun Q."/>
            <person name="Ohkuma M."/>
        </authorList>
    </citation>
    <scope>NUCLEOTIDE SEQUENCE</scope>
    <source>
        <strain evidence="3">JCM 14371</strain>
    </source>
</reference>
<dbReference type="RefSeq" id="WP_229671136.1">
    <property type="nucleotide sequence ID" value="NZ_BMOE01000020.1"/>
</dbReference>
<sequence>MNASTLYALISALVYGVGDFSAGLASRHNPAIRVVALTHPLGLLAYLALALVTHETLPHAPQLWLAALTGVIGMTAVVLFFRALALGPMGVVSVSSAAMGAVVPVAAGLLAGETLTPARLLGSALILTGIVVFSLAPSHGGRGGLPLALVAGVGFGLFFVLLSHATPQGGGVFWPLAAARLASSLIAVPLAARQGGLRPQRPWLILGSFPGDVFGNLFFTLAARTGPLAIAGLLTNLYPVFTALMAALVLHERLRRYQWLGVGVVLVGLLLVR</sequence>
<dbReference type="InterPro" id="IPR000620">
    <property type="entry name" value="EamA_dom"/>
</dbReference>
<dbReference type="InterPro" id="IPR037185">
    <property type="entry name" value="EmrE-like"/>
</dbReference>
<dbReference type="GO" id="GO:0016020">
    <property type="term" value="C:membrane"/>
    <property type="evidence" value="ECO:0007669"/>
    <property type="project" value="InterPro"/>
</dbReference>
<dbReference type="Proteomes" id="UP000635726">
    <property type="component" value="Unassembled WGS sequence"/>
</dbReference>
<feature type="transmembrane region" description="Helical" evidence="1">
    <location>
        <begin position="91"/>
        <end position="112"/>
    </location>
</feature>
<feature type="transmembrane region" description="Helical" evidence="1">
    <location>
        <begin position="203"/>
        <end position="222"/>
    </location>
</feature>
<accession>A0A917UVF6</accession>
<feature type="transmembrane region" description="Helical" evidence="1">
    <location>
        <begin position="118"/>
        <end position="135"/>
    </location>
</feature>
<feature type="transmembrane region" description="Helical" evidence="1">
    <location>
        <begin position="172"/>
        <end position="191"/>
    </location>
</feature>
<protein>
    <recommendedName>
        <fullName evidence="2">EamA domain-containing protein</fullName>
    </recommendedName>
</protein>
<organism evidence="3 4">
    <name type="scientific">Deinococcus aquiradiocola</name>
    <dbReference type="NCBI Taxonomy" id="393059"/>
    <lineage>
        <taxon>Bacteria</taxon>
        <taxon>Thermotogati</taxon>
        <taxon>Deinococcota</taxon>
        <taxon>Deinococci</taxon>
        <taxon>Deinococcales</taxon>
        <taxon>Deinococcaceae</taxon>
        <taxon>Deinococcus</taxon>
    </lineage>
</organism>
<comment type="caution">
    <text evidence="3">The sequence shown here is derived from an EMBL/GenBank/DDBJ whole genome shotgun (WGS) entry which is preliminary data.</text>
</comment>
<feature type="transmembrane region" description="Helical" evidence="1">
    <location>
        <begin position="6"/>
        <end position="25"/>
    </location>
</feature>
<proteinExistence type="predicted"/>
<dbReference type="Pfam" id="PF00892">
    <property type="entry name" value="EamA"/>
    <property type="match status" value="2"/>
</dbReference>
<dbReference type="SUPFAM" id="SSF103481">
    <property type="entry name" value="Multidrug resistance efflux transporter EmrE"/>
    <property type="match status" value="2"/>
</dbReference>
<gene>
    <name evidence="3" type="ORF">GCM10008939_35380</name>
</gene>
<dbReference type="EMBL" id="BMOE01000020">
    <property type="protein sequence ID" value="GGJ88269.1"/>
    <property type="molecule type" value="Genomic_DNA"/>
</dbReference>
<keyword evidence="4" id="KW-1185">Reference proteome</keyword>
<evidence type="ECO:0000259" key="2">
    <source>
        <dbReference type="Pfam" id="PF00892"/>
    </source>
</evidence>
<dbReference type="AlphaFoldDB" id="A0A917UVF6"/>
<keyword evidence="1" id="KW-0812">Transmembrane</keyword>
<feature type="transmembrane region" description="Helical" evidence="1">
    <location>
        <begin position="64"/>
        <end position="84"/>
    </location>
</feature>
<dbReference type="PANTHER" id="PTHR22911">
    <property type="entry name" value="ACYL-MALONYL CONDENSING ENZYME-RELATED"/>
    <property type="match status" value="1"/>
</dbReference>
<keyword evidence="1" id="KW-0472">Membrane</keyword>
<dbReference type="Gene3D" id="1.10.3730.20">
    <property type="match status" value="2"/>
</dbReference>